<dbReference type="PROSITE" id="PS50893">
    <property type="entry name" value="ABC_TRANSPORTER_2"/>
    <property type="match status" value="1"/>
</dbReference>
<dbReference type="PANTHER" id="PTHR24221:SF647">
    <property type="entry name" value="BLL6336 PROTEIN"/>
    <property type="match status" value="1"/>
</dbReference>
<keyword evidence="5 7" id="KW-1133">Transmembrane helix</keyword>
<dbReference type="Gene3D" id="1.20.1560.10">
    <property type="entry name" value="ABC transporter type 1, transmembrane domain"/>
    <property type="match status" value="1"/>
</dbReference>
<evidence type="ECO:0000259" key="10">
    <source>
        <dbReference type="PROSITE" id="PS50990"/>
    </source>
</evidence>
<evidence type="ECO:0000256" key="1">
    <source>
        <dbReference type="ARBA" id="ARBA00004651"/>
    </source>
</evidence>
<feature type="domain" description="Peptidase C39" evidence="10">
    <location>
        <begin position="38"/>
        <end position="158"/>
    </location>
</feature>
<evidence type="ECO:0000256" key="6">
    <source>
        <dbReference type="ARBA" id="ARBA00023136"/>
    </source>
</evidence>
<keyword evidence="2 7" id="KW-0812">Transmembrane</keyword>
<sequence>MNDTQRDPGANSATGHGAANLDMAALMDAEINVSPLVQARLAAVMNVARYHGVELNPENLRLQTDDAAPSPLVLLDWLKDAGLWARGVPMTFRQLMRIDDAAPIVLLLDDGGAALVTGRDPENQVLLLRDPRGRASDPAMPVDELRLKQVWSGATLLVRTAREGNDEEQAFNFTMLGRLVWSDRALLRDIGIASITITILSIIPIFMVMRVIGTVIQYHSWNTLALVTVLIILSTGFEMILTFGRKLLEVMIATKLDARLNLRIFDRLVSLPIEFFEREQAGVLTYKVQQIYQVREFLTGRLMNTFIDVFMVVLLLPILFYMSAPMAWTVLIAASLIAVIIGIFLRPLGIMTGKLIAAESAKGSVLVETIYGIRTVKALALEPARAADWDRKVATSANLGMEMGQLANWPATLVMPLQRYSQYGVMIFGAYIAMNSNNPLDIGALTGYMLLGSRVAGPLVSLATVMQDVQKAQAAIWQVGSILNRPNEKRALTHGLRPRFEGAVEFDDVTFSYEGSKTPALDKMSFKIPAGTMLGLVGRSGSGKSTVTRLLQGINRDYSGAIKIDGTDMREINLRHLRKSFGMVLQDNFLFRGSVKDNIIAGRPGLSFEDAVQAARLAGAEEFIERMPQGYDTFIQEGSPNLSGGQKQRLAIARAVISDPKVLILDEATSALDPESEALVNANLLRIAQGRTMVIVSHRLSSLIDCDLIMVLDRGRTMDIGTHHELVERCAIYRHLWLQQNRHLDPQGKTHAAAPKPTLA</sequence>
<dbReference type="PANTHER" id="PTHR24221">
    <property type="entry name" value="ATP-BINDING CASSETTE SUB-FAMILY B"/>
    <property type="match status" value="1"/>
</dbReference>
<dbReference type="InterPro" id="IPR039421">
    <property type="entry name" value="Type_1_exporter"/>
</dbReference>
<dbReference type="InterPro" id="IPR036640">
    <property type="entry name" value="ABC1_TM_sf"/>
</dbReference>
<dbReference type="Gene3D" id="3.90.70.10">
    <property type="entry name" value="Cysteine proteinases"/>
    <property type="match status" value="1"/>
</dbReference>
<dbReference type="Pfam" id="PF00664">
    <property type="entry name" value="ABC_membrane"/>
    <property type="match status" value="1"/>
</dbReference>
<feature type="domain" description="ABC transporter" evidence="8">
    <location>
        <begin position="504"/>
        <end position="739"/>
    </location>
</feature>
<reference evidence="12" key="1">
    <citation type="journal article" date="2019" name="Int. J. Syst. Evol. Microbiol.">
        <title>The Global Catalogue of Microorganisms (GCM) 10K type strain sequencing project: providing services to taxonomists for standard genome sequencing and annotation.</title>
        <authorList>
            <consortium name="The Broad Institute Genomics Platform"/>
            <consortium name="The Broad Institute Genome Sequencing Center for Infectious Disease"/>
            <person name="Wu L."/>
            <person name="Ma J."/>
        </authorList>
    </citation>
    <scope>NUCLEOTIDE SEQUENCE [LARGE SCALE GENOMIC DNA]</scope>
    <source>
        <strain evidence="12">NBRC 112502</strain>
    </source>
</reference>
<protein>
    <submittedName>
        <fullName evidence="11">ABC export transporter fused inner membrane and ATPases</fullName>
    </submittedName>
</protein>
<name>A0ABQ6A8U8_9PROT</name>
<proteinExistence type="predicted"/>
<dbReference type="PROSITE" id="PS00211">
    <property type="entry name" value="ABC_TRANSPORTER_1"/>
    <property type="match status" value="1"/>
</dbReference>
<evidence type="ECO:0000256" key="2">
    <source>
        <dbReference type="ARBA" id="ARBA00022692"/>
    </source>
</evidence>
<keyword evidence="6 7" id="KW-0472">Membrane</keyword>
<dbReference type="Pfam" id="PF00005">
    <property type="entry name" value="ABC_tran"/>
    <property type="match status" value="1"/>
</dbReference>
<organism evidence="11 12">
    <name type="scientific">Acidocella aquatica</name>
    <dbReference type="NCBI Taxonomy" id="1922313"/>
    <lineage>
        <taxon>Bacteria</taxon>
        <taxon>Pseudomonadati</taxon>
        <taxon>Pseudomonadota</taxon>
        <taxon>Alphaproteobacteria</taxon>
        <taxon>Acetobacterales</taxon>
        <taxon>Acidocellaceae</taxon>
        <taxon>Acidocella</taxon>
    </lineage>
</organism>
<keyword evidence="12" id="KW-1185">Reference proteome</keyword>
<evidence type="ECO:0000256" key="3">
    <source>
        <dbReference type="ARBA" id="ARBA00022741"/>
    </source>
</evidence>
<feature type="transmembrane region" description="Helical" evidence="7">
    <location>
        <begin position="326"/>
        <end position="345"/>
    </location>
</feature>
<dbReference type="Gene3D" id="3.40.50.300">
    <property type="entry name" value="P-loop containing nucleotide triphosphate hydrolases"/>
    <property type="match status" value="1"/>
</dbReference>
<dbReference type="Proteomes" id="UP001156641">
    <property type="component" value="Unassembled WGS sequence"/>
</dbReference>
<evidence type="ECO:0000256" key="5">
    <source>
        <dbReference type="ARBA" id="ARBA00022989"/>
    </source>
</evidence>
<keyword evidence="3" id="KW-0547">Nucleotide-binding</keyword>
<dbReference type="InterPro" id="IPR017871">
    <property type="entry name" value="ABC_transporter-like_CS"/>
</dbReference>
<dbReference type="InterPro" id="IPR011527">
    <property type="entry name" value="ABC1_TM_dom"/>
</dbReference>
<dbReference type="SMART" id="SM00382">
    <property type="entry name" value="AAA"/>
    <property type="match status" value="1"/>
</dbReference>
<evidence type="ECO:0000256" key="4">
    <source>
        <dbReference type="ARBA" id="ARBA00022840"/>
    </source>
</evidence>
<feature type="transmembrane region" description="Helical" evidence="7">
    <location>
        <begin position="190"/>
        <end position="212"/>
    </location>
</feature>
<evidence type="ECO:0000313" key="11">
    <source>
        <dbReference type="EMBL" id="GLR67291.1"/>
    </source>
</evidence>
<evidence type="ECO:0000259" key="8">
    <source>
        <dbReference type="PROSITE" id="PS50893"/>
    </source>
</evidence>
<gene>
    <name evidence="11" type="ORF">GCM10010909_19720</name>
</gene>
<evidence type="ECO:0000259" key="9">
    <source>
        <dbReference type="PROSITE" id="PS50929"/>
    </source>
</evidence>
<evidence type="ECO:0000313" key="12">
    <source>
        <dbReference type="Proteomes" id="UP001156641"/>
    </source>
</evidence>
<comment type="subcellular location">
    <subcellularLocation>
        <location evidence="1">Cell membrane</location>
        <topology evidence="1">Multi-pass membrane protein</topology>
    </subcellularLocation>
</comment>
<dbReference type="InterPro" id="IPR027417">
    <property type="entry name" value="P-loop_NTPase"/>
</dbReference>
<feature type="transmembrane region" description="Helical" evidence="7">
    <location>
        <begin position="302"/>
        <end position="320"/>
    </location>
</feature>
<dbReference type="PROSITE" id="PS50990">
    <property type="entry name" value="PEPTIDASE_C39"/>
    <property type="match status" value="1"/>
</dbReference>
<comment type="caution">
    <text evidence="11">The sequence shown here is derived from an EMBL/GenBank/DDBJ whole genome shotgun (WGS) entry which is preliminary data.</text>
</comment>
<accession>A0ABQ6A8U8</accession>
<dbReference type="EMBL" id="BSOS01000065">
    <property type="protein sequence ID" value="GLR67291.1"/>
    <property type="molecule type" value="Genomic_DNA"/>
</dbReference>
<dbReference type="InterPro" id="IPR003439">
    <property type="entry name" value="ABC_transporter-like_ATP-bd"/>
</dbReference>
<feature type="transmembrane region" description="Helical" evidence="7">
    <location>
        <begin position="224"/>
        <end position="243"/>
    </location>
</feature>
<evidence type="ECO:0000256" key="7">
    <source>
        <dbReference type="SAM" id="Phobius"/>
    </source>
</evidence>
<feature type="domain" description="ABC transmembrane type-1" evidence="9">
    <location>
        <begin position="190"/>
        <end position="471"/>
    </location>
</feature>
<dbReference type="SUPFAM" id="SSF52540">
    <property type="entry name" value="P-loop containing nucleoside triphosphate hydrolases"/>
    <property type="match status" value="1"/>
</dbReference>
<dbReference type="PROSITE" id="PS50929">
    <property type="entry name" value="ABC_TM1F"/>
    <property type="match status" value="1"/>
</dbReference>
<dbReference type="InterPro" id="IPR003593">
    <property type="entry name" value="AAA+_ATPase"/>
</dbReference>
<dbReference type="InterPro" id="IPR005074">
    <property type="entry name" value="Peptidase_C39"/>
</dbReference>
<dbReference type="CDD" id="cd18783">
    <property type="entry name" value="ABC_6TM_PrtD_LapB_HlyB_like"/>
    <property type="match status" value="1"/>
</dbReference>
<keyword evidence="4" id="KW-0067">ATP-binding</keyword>
<dbReference type="SUPFAM" id="SSF90123">
    <property type="entry name" value="ABC transporter transmembrane region"/>
    <property type="match status" value="1"/>
</dbReference>